<feature type="transmembrane region" description="Helical" evidence="8">
    <location>
        <begin position="75"/>
        <end position="94"/>
    </location>
</feature>
<comment type="subcellular location">
    <subcellularLocation>
        <location evidence="1">Cell membrane</location>
        <topology evidence="1">Multi-pass membrane protein</topology>
    </subcellularLocation>
</comment>
<evidence type="ECO:0000256" key="4">
    <source>
        <dbReference type="ARBA" id="ARBA00022475"/>
    </source>
</evidence>
<dbReference type="RefSeq" id="WP_073586969.1">
    <property type="nucleotide sequence ID" value="NZ_FRFD01000003.1"/>
</dbReference>
<feature type="transmembrane region" description="Helical" evidence="8">
    <location>
        <begin position="44"/>
        <end position="68"/>
    </location>
</feature>
<name>A0A1M7XX11_9FIRM</name>
<dbReference type="Proteomes" id="UP000184612">
    <property type="component" value="Unassembled WGS sequence"/>
</dbReference>
<feature type="transmembrane region" description="Helical" evidence="8">
    <location>
        <begin position="131"/>
        <end position="154"/>
    </location>
</feature>
<evidence type="ECO:0000256" key="7">
    <source>
        <dbReference type="ARBA" id="ARBA00023136"/>
    </source>
</evidence>
<gene>
    <name evidence="9" type="ORF">SAMN02745217_00219</name>
</gene>
<reference evidence="9 10" key="1">
    <citation type="submission" date="2016-12" db="EMBL/GenBank/DDBJ databases">
        <authorList>
            <person name="Song W.-J."/>
            <person name="Kurnit D.M."/>
        </authorList>
    </citation>
    <scope>NUCLEOTIDE SEQUENCE [LARGE SCALE GENOMIC DNA]</scope>
    <source>
        <strain evidence="9 10">DSM 12503</strain>
    </source>
</reference>
<keyword evidence="3" id="KW-0813">Transport</keyword>
<comment type="similarity">
    <text evidence="2">Belongs to the AzlC family.</text>
</comment>
<feature type="transmembrane region" description="Helical" evidence="8">
    <location>
        <begin position="12"/>
        <end position="32"/>
    </location>
</feature>
<organism evidence="9 10">
    <name type="scientific">Anaerocolumna xylanovorans DSM 12503</name>
    <dbReference type="NCBI Taxonomy" id="1121345"/>
    <lineage>
        <taxon>Bacteria</taxon>
        <taxon>Bacillati</taxon>
        <taxon>Bacillota</taxon>
        <taxon>Clostridia</taxon>
        <taxon>Lachnospirales</taxon>
        <taxon>Lachnospiraceae</taxon>
        <taxon>Anaerocolumna</taxon>
    </lineage>
</organism>
<dbReference type="InterPro" id="IPR011606">
    <property type="entry name" value="Brnchd-chn_aa_trnsp_permease"/>
</dbReference>
<keyword evidence="5 8" id="KW-0812">Transmembrane</keyword>
<sequence>MNQRHKYQSAFLAAFPNTLPILTGFAFLGFAYGLLMSANGYGPIWSFLMSSIAFCGSMQFVAVTLLTSPFAPLQALYMALMVNARHLFYGLSMLEKYKGIGKVKPFLIYVLCDETFSIVNSKEPPEGVDRAAFYFFVSFLDYFYWVTASTLGGLFGSAIQFNTKGLDFVLTALFIVIFLEQWMEGKNHFSAVTGIACSIICLMLFGTGNFIIPSMLLILFVLSLYRKFRKGDIPSCT</sequence>
<dbReference type="AlphaFoldDB" id="A0A1M7XX11"/>
<dbReference type="GO" id="GO:0005886">
    <property type="term" value="C:plasma membrane"/>
    <property type="evidence" value="ECO:0007669"/>
    <property type="project" value="UniProtKB-SubCell"/>
</dbReference>
<keyword evidence="6 8" id="KW-1133">Transmembrane helix</keyword>
<proteinExistence type="inferred from homology"/>
<feature type="transmembrane region" description="Helical" evidence="8">
    <location>
        <begin position="166"/>
        <end position="183"/>
    </location>
</feature>
<evidence type="ECO:0000313" key="9">
    <source>
        <dbReference type="EMBL" id="SHO43389.1"/>
    </source>
</evidence>
<evidence type="ECO:0000256" key="8">
    <source>
        <dbReference type="SAM" id="Phobius"/>
    </source>
</evidence>
<evidence type="ECO:0000313" key="10">
    <source>
        <dbReference type="Proteomes" id="UP000184612"/>
    </source>
</evidence>
<evidence type="ECO:0000256" key="2">
    <source>
        <dbReference type="ARBA" id="ARBA00010735"/>
    </source>
</evidence>
<evidence type="ECO:0000256" key="6">
    <source>
        <dbReference type="ARBA" id="ARBA00022989"/>
    </source>
</evidence>
<dbReference type="GO" id="GO:1903785">
    <property type="term" value="P:L-valine transmembrane transport"/>
    <property type="evidence" value="ECO:0007669"/>
    <property type="project" value="TreeGrafter"/>
</dbReference>
<keyword evidence="10" id="KW-1185">Reference proteome</keyword>
<dbReference type="PANTHER" id="PTHR34979:SF1">
    <property type="entry name" value="INNER MEMBRANE PROTEIN YGAZ"/>
    <property type="match status" value="1"/>
</dbReference>
<dbReference type="EMBL" id="FRFD01000003">
    <property type="protein sequence ID" value="SHO43389.1"/>
    <property type="molecule type" value="Genomic_DNA"/>
</dbReference>
<feature type="transmembrane region" description="Helical" evidence="8">
    <location>
        <begin position="189"/>
        <end position="222"/>
    </location>
</feature>
<protein>
    <submittedName>
        <fullName evidence="9">4-azaleucine resistance probable transporter AzlC</fullName>
    </submittedName>
</protein>
<keyword evidence="4" id="KW-1003">Cell membrane</keyword>
<dbReference type="PANTHER" id="PTHR34979">
    <property type="entry name" value="INNER MEMBRANE PROTEIN YGAZ"/>
    <property type="match status" value="1"/>
</dbReference>
<dbReference type="OrthoDB" id="3181706at2"/>
<evidence type="ECO:0000256" key="1">
    <source>
        <dbReference type="ARBA" id="ARBA00004651"/>
    </source>
</evidence>
<dbReference type="STRING" id="1121345.SAMN02745217_00219"/>
<dbReference type="Pfam" id="PF03591">
    <property type="entry name" value="AzlC"/>
    <property type="match status" value="1"/>
</dbReference>
<evidence type="ECO:0000256" key="3">
    <source>
        <dbReference type="ARBA" id="ARBA00022448"/>
    </source>
</evidence>
<accession>A0A1M7XX11</accession>
<evidence type="ECO:0000256" key="5">
    <source>
        <dbReference type="ARBA" id="ARBA00022692"/>
    </source>
</evidence>
<keyword evidence="7 8" id="KW-0472">Membrane</keyword>